<sequence>MTECCGNQGNDGMLRESWEWRNVSVITGMAKFQTALQVSEPM</sequence>
<evidence type="ECO:0000313" key="2">
    <source>
        <dbReference type="Proteomes" id="UP000182715"/>
    </source>
</evidence>
<dbReference type="AlphaFoldDB" id="A0A0H5QCF3"/>
<evidence type="ECO:0000313" key="1">
    <source>
        <dbReference type="EMBL" id="CRY99649.1"/>
    </source>
</evidence>
<protein>
    <submittedName>
        <fullName evidence="1">Uncharacterized protein</fullName>
    </submittedName>
</protein>
<name>A0A0H5QCF3_NEIMI</name>
<reference evidence="1 2" key="1">
    <citation type="submission" date="2014-11" db="EMBL/GenBank/DDBJ databases">
        <authorList>
            <person name="Diene M.Seydina."/>
        </authorList>
    </citation>
    <scope>NUCLEOTIDE SEQUENCE [LARGE SCALE GENOMIC DNA]</scope>
    <source>
        <strain evidence="1 2">Neisseria meningitidis CHUV</strain>
    </source>
</reference>
<accession>A0A0H5QCF3</accession>
<organism evidence="1 2">
    <name type="scientific">Neisseria meningitidis serogroup B</name>
    <dbReference type="NCBI Taxonomy" id="491"/>
    <lineage>
        <taxon>Bacteria</taxon>
        <taxon>Pseudomonadati</taxon>
        <taxon>Pseudomonadota</taxon>
        <taxon>Betaproteobacteria</taxon>
        <taxon>Neisseriales</taxon>
        <taxon>Neisseriaceae</taxon>
        <taxon>Neisseria</taxon>
    </lineage>
</organism>
<dbReference type="EMBL" id="CVTF01000079">
    <property type="protein sequence ID" value="CRY99649.1"/>
    <property type="molecule type" value="Genomic_DNA"/>
</dbReference>
<dbReference type="Proteomes" id="UP000182715">
    <property type="component" value="Unassembled WGS sequence"/>
</dbReference>
<proteinExistence type="predicted"/>